<dbReference type="RefSeq" id="WP_143373585.1">
    <property type="nucleotide sequence ID" value="NZ_VJVZ01000007.1"/>
</dbReference>
<keyword evidence="3" id="KW-1185">Reference proteome</keyword>
<reference evidence="2 3" key="1">
    <citation type="submission" date="2019-07" db="EMBL/GenBank/DDBJ databases">
        <title>Flavobacterium sp. nov., isolated from glacier ice.</title>
        <authorList>
            <person name="Liu Q."/>
            <person name="Xin Y.-H."/>
        </authorList>
    </citation>
    <scope>NUCLEOTIDE SEQUENCE [LARGE SCALE GENOMIC DNA]</scope>
    <source>
        <strain evidence="2 3">ZT4R6</strain>
    </source>
</reference>
<name>A0A552V040_9FLAO</name>
<accession>A0A552V040</accession>
<gene>
    <name evidence="2" type="ORF">FMM05_11785</name>
</gene>
<evidence type="ECO:0008006" key="4">
    <source>
        <dbReference type="Google" id="ProtNLM"/>
    </source>
</evidence>
<dbReference type="InterPro" id="IPR011990">
    <property type="entry name" value="TPR-like_helical_dom_sf"/>
</dbReference>
<dbReference type="EMBL" id="VJVZ01000007">
    <property type="protein sequence ID" value="TRW23837.1"/>
    <property type="molecule type" value="Genomic_DNA"/>
</dbReference>
<sequence length="427" mass="47526">MNIKYALAASLLVSISAFAQKDELKALKKLNDKGAATQTYPAEYKTLLDKAEPLIGAASNDQKADFYFYKAQYAVGEIKKNQSLAPSMLPAAIADYNQVIELEKAGKKNHTEEIQTQILPTIKTMVVSAANDFNRAKDYKKASAAYALAYEVDKTDGVSLYNAAAMALNSQDYDSALKHYLELDRVGFTGEGTNYTATNKETNEVEGFPNQQTMDLSVKTGKYINPKAEKLPSLKGDIVKNIALIYAQKGETEKAKQAMANARKSNPNDTGLIIAEAELYLKTKDMASYKRLIEEAAQKSPNDPVLFFNLGVVSSEADPVEAEKYYKKAIELKPDYFDALVNMGVLAIRNEKKIVDEMNKLGNTAKDNQRYDVLKKQREGLYSNAIPYLEKAHKAKPEDQYVIQVLAGMYQALERMDDYKAMKAKLK</sequence>
<organism evidence="2 3">
    <name type="scientific">Flavobacterium zepuense</name>
    <dbReference type="NCBI Taxonomy" id="2593302"/>
    <lineage>
        <taxon>Bacteria</taxon>
        <taxon>Pseudomonadati</taxon>
        <taxon>Bacteroidota</taxon>
        <taxon>Flavobacteriia</taxon>
        <taxon>Flavobacteriales</taxon>
        <taxon>Flavobacteriaceae</taxon>
        <taxon>Flavobacterium</taxon>
    </lineage>
</organism>
<dbReference type="SUPFAM" id="SSF48452">
    <property type="entry name" value="TPR-like"/>
    <property type="match status" value="1"/>
</dbReference>
<evidence type="ECO:0000313" key="2">
    <source>
        <dbReference type="EMBL" id="TRW23837.1"/>
    </source>
</evidence>
<dbReference type="SMART" id="SM00028">
    <property type="entry name" value="TPR"/>
    <property type="match status" value="2"/>
</dbReference>
<dbReference type="PANTHER" id="PTHR44395">
    <property type="match status" value="1"/>
</dbReference>
<proteinExistence type="predicted"/>
<dbReference type="Gene3D" id="1.25.40.10">
    <property type="entry name" value="Tetratricopeptide repeat domain"/>
    <property type="match status" value="2"/>
</dbReference>
<feature type="signal peptide" evidence="1">
    <location>
        <begin position="1"/>
        <end position="19"/>
    </location>
</feature>
<dbReference type="Proteomes" id="UP000320643">
    <property type="component" value="Unassembled WGS sequence"/>
</dbReference>
<dbReference type="PANTHER" id="PTHR44395:SF1">
    <property type="entry name" value="PROTEIN O-MANNOSYL-TRANSFERASE TMTC3"/>
    <property type="match status" value="1"/>
</dbReference>
<comment type="caution">
    <text evidence="2">The sequence shown here is derived from an EMBL/GenBank/DDBJ whole genome shotgun (WGS) entry which is preliminary data.</text>
</comment>
<evidence type="ECO:0000256" key="1">
    <source>
        <dbReference type="SAM" id="SignalP"/>
    </source>
</evidence>
<protein>
    <recommendedName>
        <fullName evidence="4">Tetratricopeptide repeat protein</fullName>
    </recommendedName>
</protein>
<evidence type="ECO:0000313" key="3">
    <source>
        <dbReference type="Proteomes" id="UP000320643"/>
    </source>
</evidence>
<keyword evidence="1" id="KW-0732">Signal</keyword>
<dbReference type="AlphaFoldDB" id="A0A552V040"/>
<dbReference type="InterPro" id="IPR019734">
    <property type="entry name" value="TPR_rpt"/>
</dbReference>
<feature type="chain" id="PRO_5022182596" description="Tetratricopeptide repeat protein" evidence="1">
    <location>
        <begin position="20"/>
        <end position="427"/>
    </location>
</feature>
<dbReference type="GO" id="GO:0035269">
    <property type="term" value="P:protein O-linked glycosylation via mannose"/>
    <property type="evidence" value="ECO:0007669"/>
    <property type="project" value="TreeGrafter"/>
</dbReference>
<dbReference type="OrthoDB" id="1149028at2"/>
<dbReference type="GO" id="GO:0000030">
    <property type="term" value="F:mannosyltransferase activity"/>
    <property type="evidence" value="ECO:0007669"/>
    <property type="project" value="TreeGrafter"/>
</dbReference>